<dbReference type="EMBL" id="SWLB01000009">
    <property type="protein sequence ID" value="KAF3334908.1"/>
    <property type="molecule type" value="Genomic_DNA"/>
</dbReference>
<comment type="caution">
    <text evidence="1">The sequence shown here is derived from an EMBL/GenBank/DDBJ whole genome shotgun (WGS) entry which is preliminary data.</text>
</comment>
<dbReference type="PANTHER" id="PTHR34278:SF1">
    <property type="entry name" value="PROTEIN THI031, PUTATIVE-RELATED"/>
    <property type="match status" value="1"/>
</dbReference>
<dbReference type="OrthoDB" id="663108at2759"/>
<proteinExistence type="predicted"/>
<reference evidence="1" key="1">
    <citation type="submission" date="2020-01" db="EMBL/GenBank/DDBJ databases">
        <title>Genome sequence of Kobresia littledalei, the first chromosome-level genome in the family Cyperaceae.</title>
        <authorList>
            <person name="Qu G."/>
        </authorList>
    </citation>
    <scope>NUCLEOTIDE SEQUENCE</scope>
    <source>
        <strain evidence="1">C.B.Clarke</strain>
        <tissue evidence="1">Leaf</tissue>
    </source>
</reference>
<evidence type="ECO:0000313" key="2">
    <source>
        <dbReference type="Proteomes" id="UP000623129"/>
    </source>
</evidence>
<name>A0A833R8A2_9POAL</name>
<keyword evidence="2" id="KW-1185">Reference proteome</keyword>
<dbReference type="AlphaFoldDB" id="A0A833R8A2"/>
<gene>
    <name evidence="1" type="ORF">FCM35_KLT21512</name>
</gene>
<organism evidence="1 2">
    <name type="scientific">Carex littledalei</name>
    <dbReference type="NCBI Taxonomy" id="544730"/>
    <lineage>
        <taxon>Eukaryota</taxon>
        <taxon>Viridiplantae</taxon>
        <taxon>Streptophyta</taxon>
        <taxon>Embryophyta</taxon>
        <taxon>Tracheophyta</taxon>
        <taxon>Spermatophyta</taxon>
        <taxon>Magnoliopsida</taxon>
        <taxon>Liliopsida</taxon>
        <taxon>Poales</taxon>
        <taxon>Cyperaceae</taxon>
        <taxon>Cyperoideae</taxon>
        <taxon>Cariceae</taxon>
        <taxon>Carex</taxon>
        <taxon>Carex subgen. Euthyceras</taxon>
    </lineage>
</organism>
<dbReference type="PANTHER" id="PTHR34278">
    <property type="entry name" value="PROTEIN THI031, PUTATIVE-RELATED"/>
    <property type="match status" value="1"/>
</dbReference>
<accession>A0A833R8A2</accession>
<protein>
    <submittedName>
        <fullName evidence="1">Uncharacterized protein</fullName>
    </submittedName>
</protein>
<evidence type="ECO:0000313" key="1">
    <source>
        <dbReference type="EMBL" id="KAF3334908.1"/>
    </source>
</evidence>
<dbReference type="Proteomes" id="UP000623129">
    <property type="component" value="Unassembled WGS sequence"/>
</dbReference>
<sequence>MRREGRQHGMVVHREIYSGFNKPKRLLNELKSVPTTKFMTRVSSKPTNHSRYTGRWSYGCLCPRCGDRNATLPINKSRGKAKGTHKLRHYNDVAVNHLLVSQRLIGSANLAHWVRFNHGSANWLLSQLTDHDYGDVDIDCHDEFDEDYDVYLDDHEVENGLIGDQKQEEEVDLGFYLVEFVRESDGEGDWCFIGDF</sequence>